<dbReference type="GO" id="GO:0030145">
    <property type="term" value="F:manganese ion binding"/>
    <property type="evidence" value="ECO:0007669"/>
    <property type="project" value="UniProtKB-UniRule"/>
</dbReference>
<protein>
    <recommendedName>
        <fullName evidence="9 10">2,3-bisphosphoglycerate-independent phosphoglycerate mutase</fullName>
        <shortName evidence="10">BPG-independent PGAM</shortName>
        <shortName evidence="10">Phosphoglyceromutase</shortName>
        <shortName evidence="10">iPGM</shortName>
        <ecNumber evidence="4 10">5.4.2.12</ecNumber>
    </recommendedName>
</protein>
<dbReference type="FunFam" id="3.40.1450.10:FF:000001">
    <property type="entry name" value="2,3-bisphosphoglycerate-independent phosphoglycerate mutase"/>
    <property type="match status" value="1"/>
</dbReference>
<dbReference type="InterPro" id="IPR017850">
    <property type="entry name" value="Alkaline_phosphatase_core_sf"/>
</dbReference>
<evidence type="ECO:0000256" key="1">
    <source>
        <dbReference type="ARBA" id="ARBA00000370"/>
    </source>
</evidence>
<proteinExistence type="inferred from homology"/>
<evidence type="ECO:0000313" key="16">
    <source>
        <dbReference type="EMBL" id="OGY93717.1"/>
    </source>
</evidence>
<feature type="binding site" evidence="10 13">
    <location>
        <position position="403"/>
    </location>
    <ligand>
        <name>Mn(2+)</name>
        <dbReference type="ChEBI" id="CHEBI:29035"/>
        <label>1</label>
    </ligand>
</feature>
<evidence type="ECO:0000256" key="4">
    <source>
        <dbReference type="ARBA" id="ARBA00012026"/>
    </source>
</evidence>
<evidence type="ECO:0000259" key="15">
    <source>
        <dbReference type="Pfam" id="PF06415"/>
    </source>
</evidence>
<dbReference type="InterPro" id="IPR006124">
    <property type="entry name" value="Metalloenzyme"/>
</dbReference>
<feature type="binding site" evidence="10 13">
    <location>
        <position position="63"/>
    </location>
    <ligand>
        <name>Mn(2+)</name>
        <dbReference type="ChEBI" id="CHEBI:29035"/>
        <label>2</label>
    </ligand>
</feature>
<evidence type="ECO:0000313" key="17">
    <source>
        <dbReference type="Proteomes" id="UP000177626"/>
    </source>
</evidence>
<evidence type="ECO:0000256" key="2">
    <source>
        <dbReference type="ARBA" id="ARBA00004798"/>
    </source>
</evidence>
<dbReference type="GO" id="GO:0005829">
    <property type="term" value="C:cytosol"/>
    <property type="evidence" value="ECO:0007669"/>
    <property type="project" value="TreeGrafter"/>
</dbReference>
<feature type="binding site" evidence="10 13">
    <location>
        <position position="444"/>
    </location>
    <ligand>
        <name>Mn(2+)</name>
        <dbReference type="ChEBI" id="CHEBI:29035"/>
        <label>2</label>
    </ligand>
</feature>
<reference evidence="16 17" key="1">
    <citation type="journal article" date="2016" name="Nat. Commun.">
        <title>Thousands of microbial genomes shed light on interconnected biogeochemical processes in an aquifer system.</title>
        <authorList>
            <person name="Anantharaman K."/>
            <person name="Brown C.T."/>
            <person name="Hug L.A."/>
            <person name="Sharon I."/>
            <person name="Castelle C.J."/>
            <person name="Probst A.J."/>
            <person name="Thomas B.C."/>
            <person name="Singh A."/>
            <person name="Wilkins M.J."/>
            <person name="Karaoz U."/>
            <person name="Brodie E.L."/>
            <person name="Williams K.H."/>
            <person name="Hubbard S.S."/>
            <person name="Banfield J.F."/>
        </authorList>
    </citation>
    <scope>NUCLEOTIDE SEQUENCE [LARGE SCALE GENOMIC DNA]</scope>
</reference>
<keyword evidence="6 10" id="KW-0324">Glycolysis</keyword>
<feature type="binding site" evidence="10 13">
    <location>
        <position position="463"/>
    </location>
    <ligand>
        <name>Mn(2+)</name>
        <dbReference type="ChEBI" id="CHEBI:29035"/>
        <label>1</label>
    </ligand>
</feature>
<dbReference type="GO" id="GO:0006096">
    <property type="term" value="P:glycolytic process"/>
    <property type="evidence" value="ECO:0007669"/>
    <property type="project" value="UniProtKB-UniRule"/>
</dbReference>
<feature type="active site" description="Phosphoserine intermediate" evidence="10 11">
    <location>
        <position position="63"/>
    </location>
</feature>
<dbReference type="PANTHER" id="PTHR31637:SF0">
    <property type="entry name" value="2,3-BISPHOSPHOGLYCERATE-INDEPENDENT PHOSPHOGLYCERATE MUTASE"/>
    <property type="match status" value="1"/>
</dbReference>
<dbReference type="Gene3D" id="3.40.720.10">
    <property type="entry name" value="Alkaline Phosphatase, subunit A"/>
    <property type="match status" value="1"/>
</dbReference>
<evidence type="ECO:0000256" key="11">
    <source>
        <dbReference type="PIRSR" id="PIRSR001492-1"/>
    </source>
</evidence>
<dbReference type="NCBIfam" id="TIGR01307">
    <property type="entry name" value="pgm_bpd_ind"/>
    <property type="match status" value="1"/>
</dbReference>
<dbReference type="PIRSF" id="PIRSF001492">
    <property type="entry name" value="IPGAM"/>
    <property type="match status" value="1"/>
</dbReference>
<keyword evidence="5 10" id="KW-0479">Metal-binding</keyword>
<feature type="binding site" evidence="10 12">
    <location>
        <position position="124"/>
    </location>
    <ligand>
        <name>substrate</name>
    </ligand>
</feature>
<organism evidence="16 17">
    <name type="scientific">Candidatus Komeilibacteria bacterium RIFOXYC1_FULL_37_11</name>
    <dbReference type="NCBI Taxonomy" id="1798555"/>
    <lineage>
        <taxon>Bacteria</taxon>
        <taxon>Candidatus Komeiliibacteriota</taxon>
    </lineage>
</organism>
<feature type="binding site" evidence="10 13">
    <location>
        <position position="407"/>
    </location>
    <ligand>
        <name>Mn(2+)</name>
        <dbReference type="ChEBI" id="CHEBI:29035"/>
        <label>1</label>
    </ligand>
</feature>
<keyword evidence="7 10" id="KW-0464">Manganese</keyword>
<name>A0A1G2BZZ7_9BACT</name>
<comment type="similarity">
    <text evidence="3 10">Belongs to the BPG-independent phosphoglycerate mutase family.</text>
</comment>
<comment type="subunit">
    <text evidence="10">Monomer.</text>
</comment>
<dbReference type="CDD" id="cd16010">
    <property type="entry name" value="iPGM"/>
    <property type="match status" value="1"/>
</dbReference>
<dbReference type="Proteomes" id="UP000177626">
    <property type="component" value="Unassembled WGS sequence"/>
</dbReference>
<keyword evidence="8 10" id="KW-0413">Isomerase</keyword>
<sequence length="525" mass="57879">MKRPRPVVLIILDGFGIAPPSRANAISLAKTPNFDKYSQNYPIMPIAASGEAVGLSWGEMGNSQVGHLSLGSGVIPYQNLPRLSKAIVDGEFYQNEAFLKACQNVKKGGGALHLIGLVSSGGIHSYNEHLYALIDLAHQQKITKVYVHAFLDGRDTPYNSGINFISKLQEKLKNVGVGTIASLSGRFWAMDRDNRWDRIEKAWRVMVDGQSDEKFEDPLVAIQKSYDKKVYDEEFNPTIITNDLGQPRGTIKDGDSVIFFNFRSDRARQLTQALTLPGFEKFKRAYFKNLFMVTMTQYEKDLPVAVAFPPLDIAMPLARVLSEAGLKQFHIAETEKYAHVTYFFNGGKETVYEGEDRVLVPSPQVTSYDQKPAMSARELASKINQAIKESQYDFIVVNFANPDMVGHTGNMQATIEAIEILDQLVGEIVDTILSYGGVALITADHGNAEKLYDLQSGEINKEHSNNPVPFFIVGDEYAGKSVLAGNIGTELSHVTPVGVLADVPPTILKIMGIKKPPEMTGSSLI</sequence>
<dbReference type="EC" id="5.4.2.12" evidence="4 10"/>
<evidence type="ECO:0000256" key="10">
    <source>
        <dbReference type="HAMAP-Rule" id="MF_01038"/>
    </source>
</evidence>
<evidence type="ECO:0000259" key="14">
    <source>
        <dbReference type="Pfam" id="PF01676"/>
    </source>
</evidence>
<evidence type="ECO:0000256" key="6">
    <source>
        <dbReference type="ARBA" id="ARBA00023152"/>
    </source>
</evidence>
<dbReference type="PANTHER" id="PTHR31637">
    <property type="entry name" value="2,3-BISPHOSPHOGLYCERATE-INDEPENDENT PHOSPHOGLYCERATE MUTASE"/>
    <property type="match status" value="1"/>
</dbReference>
<gene>
    <name evidence="10" type="primary">gpmI</name>
    <name evidence="16" type="ORF">A2406_04085</name>
</gene>
<dbReference type="InterPro" id="IPR005995">
    <property type="entry name" value="Pgm_bpd_ind"/>
</dbReference>
<evidence type="ECO:0000256" key="9">
    <source>
        <dbReference type="ARBA" id="ARBA00071648"/>
    </source>
</evidence>
<comment type="caution">
    <text evidence="16">The sequence shown here is derived from an EMBL/GenBank/DDBJ whole genome shotgun (WGS) entry which is preliminary data.</text>
</comment>
<dbReference type="HAMAP" id="MF_01038">
    <property type="entry name" value="GpmI"/>
    <property type="match status" value="1"/>
</dbReference>
<dbReference type="Pfam" id="PF01676">
    <property type="entry name" value="Metalloenzyme"/>
    <property type="match status" value="1"/>
</dbReference>
<evidence type="ECO:0000256" key="12">
    <source>
        <dbReference type="PIRSR" id="PIRSR001492-2"/>
    </source>
</evidence>
<dbReference type="Pfam" id="PF06415">
    <property type="entry name" value="iPGM_N"/>
    <property type="match status" value="1"/>
</dbReference>
<comment type="pathway">
    <text evidence="2 10">Carbohydrate degradation; glycolysis; pyruvate from D-glyceraldehyde 3-phosphate: step 3/5.</text>
</comment>
<evidence type="ECO:0000256" key="5">
    <source>
        <dbReference type="ARBA" id="ARBA00022723"/>
    </source>
</evidence>
<comment type="cofactor">
    <cofactor evidence="10">
        <name>Mn(2+)</name>
        <dbReference type="ChEBI" id="CHEBI:29035"/>
    </cofactor>
    <text evidence="10">Binds 2 manganese ions per subunit.</text>
</comment>
<dbReference type="SUPFAM" id="SSF64158">
    <property type="entry name" value="2,3-Bisphosphoglycerate-independent phosphoglycerate mutase, substrate-binding domain"/>
    <property type="match status" value="1"/>
</dbReference>
<comment type="catalytic activity">
    <reaction evidence="1 10">
        <text>(2R)-2-phosphoglycerate = (2R)-3-phosphoglycerate</text>
        <dbReference type="Rhea" id="RHEA:15901"/>
        <dbReference type="ChEBI" id="CHEBI:58272"/>
        <dbReference type="ChEBI" id="CHEBI:58289"/>
        <dbReference type="EC" id="5.4.2.12"/>
    </reaction>
</comment>
<feature type="binding site" evidence="10 13">
    <location>
        <position position="13"/>
    </location>
    <ligand>
        <name>Mn(2+)</name>
        <dbReference type="ChEBI" id="CHEBI:29035"/>
        <label>2</label>
    </ligand>
</feature>
<feature type="binding site" evidence="10 12">
    <location>
        <begin position="263"/>
        <end position="266"/>
    </location>
    <ligand>
        <name>substrate</name>
    </ligand>
</feature>
<feature type="domain" description="Metalloenzyme" evidence="14">
    <location>
        <begin position="6"/>
        <end position="515"/>
    </location>
</feature>
<comment type="function">
    <text evidence="10">Catalyzes the interconversion of 2-phosphoglycerate and 3-phosphoglycerate.</text>
</comment>
<dbReference type="InterPro" id="IPR036646">
    <property type="entry name" value="PGAM_B_sf"/>
</dbReference>
<feature type="binding site" evidence="10 12">
    <location>
        <begin position="154"/>
        <end position="155"/>
    </location>
    <ligand>
        <name>substrate</name>
    </ligand>
</feature>
<dbReference type="AlphaFoldDB" id="A0A1G2BZZ7"/>
<feature type="binding site" evidence="10 12">
    <location>
        <position position="336"/>
    </location>
    <ligand>
        <name>substrate</name>
    </ligand>
</feature>
<evidence type="ECO:0000256" key="3">
    <source>
        <dbReference type="ARBA" id="ARBA00008819"/>
    </source>
</evidence>
<evidence type="ECO:0000256" key="7">
    <source>
        <dbReference type="ARBA" id="ARBA00023211"/>
    </source>
</evidence>
<feature type="binding site" evidence="10 12">
    <location>
        <position position="186"/>
    </location>
    <ligand>
        <name>substrate</name>
    </ligand>
</feature>
<dbReference type="UniPathway" id="UPA00109">
    <property type="reaction ID" value="UER00186"/>
</dbReference>
<dbReference type="GO" id="GO:0006007">
    <property type="term" value="P:glucose catabolic process"/>
    <property type="evidence" value="ECO:0007669"/>
    <property type="project" value="InterPro"/>
</dbReference>
<dbReference type="GO" id="GO:0004619">
    <property type="term" value="F:phosphoglycerate mutase activity"/>
    <property type="evidence" value="ECO:0007669"/>
    <property type="project" value="UniProtKB-UniRule"/>
</dbReference>
<evidence type="ECO:0000256" key="8">
    <source>
        <dbReference type="ARBA" id="ARBA00023235"/>
    </source>
</evidence>
<feature type="binding site" evidence="10 12">
    <location>
        <position position="192"/>
    </location>
    <ligand>
        <name>substrate</name>
    </ligand>
</feature>
<dbReference type="EMBL" id="MHKQ01000018">
    <property type="protein sequence ID" value="OGY93717.1"/>
    <property type="molecule type" value="Genomic_DNA"/>
</dbReference>
<feature type="binding site" evidence="10 13">
    <location>
        <position position="445"/>
    </location>
    <ligand>
        <name>Mn(2+)</name>
        <dbReference type="ChEBI" id="CHEBI:29035"/>
        <label>2</label>
    </ligand>
</feature>
<evidence type="ECO:0000256" key="13">
    <source>
        <dbReference type="PIRSR" id="PIRSR001492-3"/>
    </source>
</evidence>
<dbReference type="SUPFAM" id="SSF53649">
    <property type="entry name" value="Alkaline phosphatase-like"/>
    <property type="match status" value="1"/>
</dbReference>
<dbReference type="InterPro" id="IPR011258">
    <property type="entry name" value="BPG-indep_PGM_N"/>
</dbReference>
<dbReference type="Gene3D" id="3.40.1450.10">
    <property type="entry name" value="BPG-independent phosphoglycerate mutase, domain B"/>
    <property type="match status" value="1"/>
</dbReference>
<accession>A0A1G2BZZ7</accession>
<feature type="domain" description="BPG-independent PGAM N-terminal" evidence="15">
    <location>
        <begin position="84"/>
        <end position="300"/>
    </location>
</feature>